<dbReference type="Pfam" id="PF05432">
    <property type="entry name" value="BSP_II"/>
    <property type="match status" value="2"/>
</dbReference>
<evidence type="ECO:0000256" key="6">
    <source>
        <dbReference type="ARBA" id="ARBA00022641"/>
    </source>
</evidence>
<keyword evidence="4" id="KW-0597">Phosphoprotein</keyword>
<keyword evidence="3" id="KW-0964">Secreted</keyword>
<accession>A0A7L4E3C1</accession>
<feature type="compositionally biased region" description="Low complexity" evidence="15">
    <location>
        <begin position="125"/>
        <end position="135"/>
    </location>
</feature>
<dbReference type="Proteomes" id="UP000585317">
    <property type="component" value="Unassembled WGS sequence"/>
</dbReference>
<dbReference type="AlphaFoldDB" id="A0A7L4E3C1"/>
<evidence type="ECO:0000256" key="15">
    <source>
        <dbReference type="SAM" id="MobiDB-lite"/>
    </source>
</evidence>
<evidence type="ECO:0000256" key="11">
    <source>
        <dbReference type="ARBA" id="ARBA00033169"/>
    </source>
</evidence>
<evidence type="ECO:0000256" key="12">
    <source>
        <dbReference type="ARBA" id="ARBA00044555"/>
    </source>
</evidence>
<feature type="signal peptide" evidence="16">
    <location>
        <begin position="1"/>
        <end position="16"/>
    </location>
</feature>
<proteinExistence type="predicted"/>
<comment type="subcellular location">
    <subcellularLocation>
        <location evidence="1">Secreted</location>
    </subcellularLocation>
</comment>
<feature type="non-terminal residue" evidence="17">
    <location>
        <position position="1"/>
    </location>
</feature>
<gene>
    <name evidence="17" type="primary">Ibsp</name>
    <name evidence="17" type="ORF">HIRRUS_R11672</name>
</gene>
<dbReference type="EMBL" id="VZZX01002083">
    <property type="protein sequence ID" value="NXW69174.1"/>
    <property type="molecule type" value="Genomic_DNA"/>
</dbReference>
<evidence type="ECO:0000256" key="13">
    <source>
        <dbReference type="ARBA" id="ARBA00045301"/>
    </source>
</evidence>
<evidence type="ECO:0000256" key="10">
    <source>
        <dbReference type="ARBA" id="ARBA00032072"/>
    </source>
</evidence>
<name>A0A7L4E3C1_HIRRU</name>
<comment type="function">
    <text evidence="13">Binds tightly to hydroxyapatite. Appears to form an integral part of the mineralized matrix. Probably important to cell-matrix interaction. Promotes adhesion and migration of various cells via the alpha-V/beta-3 integrin receptor (ITGAV:ITGB3).</text>
</comment>
<feature type="compositionally biased region" description="Acidic residues" evidence="15">
    <location>
        <begin position="89"/>
        <end position="102"/>
    </location>
</feature>
<evidence type="ECO:0000256" key="14">
    <source>
        <dbReference type="ARBA" id="ARBA00046591"/>
    </source>
</evidence>
<evidence type="ECO:0000256" key="7">
    <source>
        <dbReference type="ARBA" id="ARBA00022889"/>
    </source>
</evidence>
<sequence length="212" mass="22632">MRSVLVFVCLVGMACAFSVSARRGGTPGLAGAAAGLLPSHPFPQVKSWLRRPKLDDSEENAVFKSRHRHYLYRYIYAYPPQRRYQGSDSSEEEGDGSEEEEGGLLTSCPVLSLSLQEPFYAGTKAAGHPAGAAPGDCQGALGGDRTASKGEDSENEDSDENEEEEEEEEVDENENGVNGTSTNTTEGIGPHGNGTAVAEEGTGEAEEEEEEE</sequence>
<reference evidence="17 18" key="1">
    <citation type="submission" date="2019-09" db="EMBL/GenBank/DDBJ databases">
        <title>Bird 10,000 Genomes (B10K) Project - Family phase.</title>
        <authorList>
            <person name="Zhang G."/>
        </authorList>
    </citation>
    <scope>NUCLEOTIDE SEQUENCE [LARGE SCALE GENOMIC DNA]</scope>
    <source>
        <strain evidence="17">B10K-DU-001-67</strain>
        <tissue evidence="17">Muscle</tissue>
    </source>
</reference>
<evidence type="ECO:0000256" key="16">
    <source>
        <dbReference type="SAM" id="SignalP"/>
    </source>
</evidence>
<feature type="compositionally biased region" description="Acidic residues" evidence="15">
    <location>
        <begin position="153"/>
        <end position="174"/>
    </location>
</feature>
<feature type="chain" id="PRO_5029793970" description="Integrin-binding sialoprotein" evidence="16">
    <location>
        <begin position="17"/>
        <end position="212"/>
    </location>
</feature>
<evidence type="ECO:0000256" key="1">
    <source>
        <dbReference type="ARBA" id="ARBA00004613"/>
    </source>
</evidence>
<feature type="non-terminal residue" evidence="17">
    <location>
        <position position="212"/>
    </location>
</feature>
<keyword evidence="16" id="KW-0732">Signal</keyword>
<dbReference type="GO" id="GO:0030282">
    <property type="term" value="P:bone mineralization"/>
    <property type="evidence" value="ECO:0007669"/>
    <property type="project" value="TreeGrafter"/>
</dbReference>
<dbReference type="GO" id="GO:0030198">
    <property type="term" value="P:extracellular matrix organization"/>
    <property type="evidence" value="ECO:0007669"/>
    <property type="project" value="TreeGrafter"/>
</dbReference>
<evidence type="ECO:0000256" key="2">
    <source>
        <dbReference type="ARBA" id="ARBA00018075"/>
    </source>
</evidence>
<keyword evidence="5" id="KW-0091">Biomineralization</keyword>
<dbReference type="PANTHER" id="PTHR10345">
    <property type="entry name" value="BONE SIALOPROTEIN 2"/>
    <property type="match status" value="1"/>
</dbReference>
<feature type="compositionally biased region" description="Acidic residues" evidence="15">
    <location>
        <begin position="201"/>
        <end position="212"/>
    </location>
</feature>
<comment type="subunit">
    <text evidence="14">Monomer. Interacts with integrins; the interaction promotes cell adhesion.</text>
</comment>
<evidence type="ECO:0000256" key="3">
    <source>
        <dbReference type="ARBA" id="ARBA00022525"/>
    </source>
</evidence>
<dbReference type="PROSITE" id="PS51257">
    <property type="entry name" value="PROKAR_LIPOPROTEIN"/>
    <property type="match status" value="1"/>
</dbReference>
<feature type="region of interest" description="Disordered" evidence="15">
    <location>
        <begin position="125"/>
        <end position="212"/>
    </location>
</feature>
<feature type="region of interest" description="Disordered" evidence="15">
    <location>
        <begin position="82"/>
        <end position="103"/>
    </location>
</feature>
<dbReference type="PANTHER" id="PTHR10345:SF0">
    <property type="entry name" value="BONE SIALOPROTEIN 2"/>
    <property type="match status" value="1"/>
</dbReference>
<keyword evidence="6" id="KW-0765">Sulfation</keyword>
<evidence type="ECO:0000256" key="5">
    <source>
        <dbReference type="ARBA" id="ARBA00022591"/>
    </source>
</evidence>
<organism evidence="17 18">
    <name type="scientific">Hirundo rustica</name>
    <name type="common">Barn swallow</name>
    <dbReference type="NCBI Taxonomy" id="43150"/>
    <lineage>
        <taxon>Eukaryota</taxon>
        <taxon>Metazoa</taxon>
        <taxon>Chordata</taxon>
        <taxon>Craniata</taxon>
        <taxon>Vertebrata</taxon>
        <taxon>Euteleostomi</taxon>
        <taxon>Archelosauria</taxon>
        <taxon>Archosauria</taxon>
        <taxon>Dinosauria</taxon>
        <taxon>Saurischia</taxon>
        <taxon>Theropoda</taxon>
        <taxon>Coelurosauria</taxon>
        <taxon>Aves</taxon>
        <taxon>Neognathae</taxon>
        <taxon>Neoaves</taxon>
        <taxon>Telluraves</taxon>
        <taxon>Australaves</taxon>
        <taxon>Passeriformes</taxon>
        <taxon>Sylvioidea</taxon>
        <taxon>Hirundinidae</taxon>
        <taxon>Hirundo</taxon>
    </lineage>
</organism>
<evidence type="ECO:0000256" key="4">
    <source>
        <dbReference type="ARBA" id="ARBA00022553"/>
    </source>
</evidence>
<dbReference type="InterPro" id="IPR008412">
    <property type="entry name" value="IBSP"/>
</dbReference>
<protein>
    <recommendedName>
        <fullName evidence="2">Integrin-binding sialoprotein</fullName>
    </recommendedName>
    <alternativeName>
        <fullName evidence="12">Bone sialoprotein 2</fullName>
    </alternativeName>
    <alternativeName>
        <fullName evidence="11">Bone sialoprotein II</fullName>
    </alternativeName>
    <alternativeName>
        <fullName evidence="10">Cell-binding sialoprotein</fullName>
    </alternativeName>
</protein>
<evidence type="ECO:0000256" key="9">
    <source>
        <dbReference type="ARBA" id="ARBA00023180"/>
    </source>
</evidence>
<keyword evidence="7" id="KW-0130">Cell adhesion</keyword>
<dbReference type="GO" id="GO:0007155">
    <property type="term" value="P:cell adhesion"/>
    <property type="evidence" value="ECO:0007669"/>
    <property type="project" value="UniProtKB-KW"/>
</dbReference>
<evidence type="ECO:0000313" key="17">
    <source>
        <dbReference type="EMBL" id="NXW69174.1"/>
    </source>
</evidence>
<keyword evidence="9" id="KW-0325">Glycoprotein</keyword>
<dbReference type="GO" id="GO:0005576">
    <property type="term" value="C:extracellular region"/>
    <property type="evidence" value="ECO:0007669"/>
    <property type="project" value="UniProtKB-SubCell"/>
</dbReference>
<evidence type="ECO:0000313" key="18">
    <source>
        <dbReference type="Proteomes" id="UP000585317"/>
    </source>
</evidence>
<evidence type="ECO:0000256" key="8">
    <source>
        <dbReference type="ARBA" id="ARBA00022981"/>
    </source>
</evidence>
<comment type="caution">
    <text evidence="17">The sequence shown here is derived from an EMBL/GenBank/DDBJ whole genome shotgun (WGS) entry which is preliminary data.</text>
</comment>
<keyword evidence="8" id="KW-0730">Sialic acid</keyword>